<comment type="similarity">
    <text evidence="9 15">Belongs to the L/F-transferase family.</text>
</comment>
<comment type="subcellular location">
    <subcellularLocation>
        <location evidence="1 15">Cytoplasm</location>
    </subcellularLocation>
</comment>
<dbReference type="InterPro" id="IPR042221">
    <property type="entry name" value="Leu/Phe-tRNA_Trfase_N"/>
</dbReference>
<dbReference type="HAMAP" id="MF_00688">
    <property type="entry name" value="Leu_Phe_trans"/>
    <property type="match status" value="1"/>
</dbReference>
<dbReference type="FunFam" id="3.30.70.3550:FF:000001">
    <property type="entry name" value="Leucyl/phenylalanyl-tRNA--protein transferase"/>
    <property type="match status" value="1"/>
</dbReference>
<dbReference type="GO" id="GO:0005737">
    <property type="term" value="C:cytoplasm"/>
    <property type="evidence" value="ECO:0007669"/>
    <property type="project" value="UniProtKB-SubCell"/>
</dbReference>
<evidence type="ECO:0000313" key="16">
    <source>
        <dbReference type="EMBL" id="NIK72710.1"/>
    </source>
</evidence>
<evidence type="ECO:0000313" key="17">
    <source>
        <dbReference type="Proteomes" id="UP000537126"/>
    </source>
</evidence>
<dbReference type="InterPro" id="IPR042203">
    <property type="entry name" value="Leu/Phe-tRNA_Trfase_C"/>
</dbReference>
<dbReference type="NCBIfam" id="TIGR00667">
    <property type="entry name" value="aat"/>
    <property type="match status" value="1"/>
</dbReference>
<protein>
    <recommendedName>
        <fullName evidence="11 15">Leucyl/phenylalanyl-tRNA--protein transferase</fullName>
        <ecNumber evidence="10 15">2.3.2.6</ecNumber>
    </recommendedName>
    <alternativeName>
        <fullName evidence="12 15">L/F-transferase</fullName>
    </alternativeName>
    <alternativeName>
        <fullName evidence="13 15">Leucyltransferase</fullName>
    </alternativeName>
    <alternativeName>
        <fullName evidence="14 15">Phenyalanyltransferase</fullName>
    </alternativeName>
</protein>
<comment type="catalytic activity">
    <reaction evidence="5 15">
        <text>L-phenylalanyl-tRNA(Phe) + an N-terminal L-alpha-aminoacyl-[protein] = an N-terminal L-phenylalanyl-L-alpha-aminoacyl-[protein] + tRNA(Phe)</text>
        <dbReference type="Rhea" id="RHEA:43632"/>
        <dbReference type="Rhea" id="RHEA-COMP:9668"/>
        <dbReference type="Rhea" id="RHEA-COMP:9699"/>
        <dbReference type="Rhea" id="RHEA-COMP:10636"/>
        <dbReference type="Rhea" id="RHEA-COMP:10637"/>
        <dbReference type="ChEBI" id="CHEBI:78442"/>
        <dbReference type="ChEBI" id="CHEBI:78531"/>
        <dbReference type="ChEBI" id="CHEBI:78597"/>
        <dbReference type="ChEBI" id="CHEBI:83561"/>
        <dbReference type="EC" id="2.3.2.6"/>
    </reaction>
</comment>
<keyword evidence="3 15" id="KW-0808">Transferase</keyword>
<comment type="catalytic activity">
    <reaction evidence="7 15">
        <text>N-terminal L-lysyl-[protein] + L-leucyl-tRNA(Leu) = N-terminal L-leucyl-L-lysyl-[protein] + tRNA(Leu) + H(+)</text>
        <dbReference type="Rhea" id="RHEA:12340"/>
        <dbReference type="Rhea" id="RHEA-COMP:9613"/>
        <dbReference type="Rhea" id="RHEA-COMP:9622"/>
        <dbReference type="Rhea" id="RHEA-COMP:12670"/>
        <dbReference type="Rhea" id="RHEA-COMP:12671"/>
        <dbReference type="ChEBI" id="CHEBI:15378"/>
        <dbReference type="ChEBI" id="CHEBI:65249"/>
        <dbReference type="ChEBI" id="CHEBI:78442"/>
        <dbReference type="ChEBI" id="CHEBI:78494"/>
        <dbReference type="ChEBI" id="CHEBI:133043"/>
        <dbReference type="EC" id="2.3.2.6"/>
    </reaction>
</comment>
<evidence type="ECO:0000256" key="1">
    <source>
        <dbReference type="ARBA" id="ARBA00004496"/>
    </source>
</evidence>
<organism evidence="16 17">
    <name type="scientific">Thermonema lapsum</name>
    <dbReference type="NCBI Taxonomy" id="28195"/>
    <lineage>
        <taxon>Bacteria</taxon>
        <taxon>Pseudomonadati</taxon>
        <taxon>Bacteroidota</taxon>
        <taxon>Cytophagia</taxon>
        <taxon>Cytophagales</taxon>
        <taxon>Thermonemataceae</taxon>
        <taxon>Thermonema</taxon>
    </lineage>
</organism>
<gene>
    <name evidence="15" type="primary">aat</name>
    <name evidence="16" type="ORF">FHS56_000196</name>
</gene>
<evidence type="ECO:0000256" key="5">
    <source>
        <dbReference type="ARBA" id="ARBA00050607"/>
    </source>
</evidence>
<sequence length="233" mass="26840">MKKIYFLDERLCFPPVEYASEEGIVALGGDLSPERLLLAYRSGIFPWYNPGEPIIWWSPDPRFVLYPSKLKVSKSSRQILKKGLFEVSYDRAFEEVIAHCQQVPRKGQHGTWITNEMREAYVQMHHIGYAHSVEVWQEGKLVGGLYGLSLGRVFFGESMFSLVSNASKIGFITLCRRLENEGFYLIDCQVYTQYLESLGAELIPRKQFISELQEALKHPTLKGNWGEFFKNSI</sequence>
<comment type="function">
    <text evidence="8 15">Functions in the N-end rule pathway of protein degradation where it conjugates Leu, Phe and, less efficiently, Met from aminoacyl-tRNAs to the N-termini of proteins containing an N-terminal arginine or lysine.</text>
</comment>
<dbReference type="RefSeq" id="WP_166918022.1">
    <property type="nucleotide sequence ID" value="NZ_JAASRN010000001.1"/>
</dbReference>
<dbReference type="Pfam" id="PF03588">
    <property type="entry name" value="Leu_Phe_trans"/>
    <property type="match status" value="1"/>
</dbReference>
<dbReference type="Gene3D" id="3.40.630.70">
    <property type="entry name" value="Leucyl/phenylalanyl-tRNA-protein transferase, C-terminal domain"/>
    <property type="match status" value="1"/>
</dbReference>
<evidence type="ECO:0000256" key="9">
    <source>
        <dbReference type="ARBA" id="ARBA00061535"/>
    </source>
</evidence>
<dbReference type="InterPro" id="IPR004616">
    <property type="entry name" value="Leu/Phe-tRNA_Trfase"/>
</dbReference>
<dbReference type="EC" id="2.3.2.6" evidence="10 15"/>
<dbReference type="EMBL" id="JAASRN010000001">
    <property type="protein sequence ID" value="NIK72710.1"/>
    <property type="molecule type" value="Genomic_DNA"/>
</dbReference>
<evidence type="ECO:0000256" key="7">
    <source>
        <dbReference type="ARBA" id="ARBA00051538"/>
    </source>
</evidence>
<evidence type="ECO:0000256" key="15">
    <source>
        <dbReference type="HAMAP-Rule" id="MF_00688"/>
    </source>
</evidence>
<evidence type="ECO:0000256" key="8">
    <source>
        <dbReference type="ARBA" id="ARBA00054043"/>
    </source>
</evidence>
<evidence type="ECO:0000256" key="13">
    <source>
        <dbReference type="ARBA" id="ARBA00077165"/>
    </source>
</evidence>
<evidence type="ECO:0000256" key="11">
    <source>
        <dbReference type="ARBA" id="ARBA00074372"/>
    </source>
</evidence>
<dbReference type="GO" id="GO:0030163">
    <property type="term" value="P:protein catabolic process"/>
    <property type="evidence" value="ECO:0007669"/>
    <property type="project" value="UniProtKB-UniRule"/>
</dbReference>
<keyword evidence="4 15" id="KW-0012">Acyltransferase</keyword>
<dbReference type="PANTHER" id="PTHR30098:SF2">
    <property type="entry name" value="LEUCYL_PHENYLALANYL-TRNA--PROTEIN TRANSFERASE"/>
    <property type="match status" value="1"/>
</dbReference>
<dbReference type="InterPro" id="IPR016181">
    <property type="entry name" value="Acyl_CoA_acyltransferase"/>
</dbReference>
<evidence type="ECO:0000256" key="2">
    <source>
        <dbReference type="ARBA" id="ARBA00022490"/>
    </source>
</evidence>
<dbReference type="GO" id="GO:0008914">
    <property type="term" value="F:leucyl-tRNA--protein transferase activity"/>
    <property type="evidence" value="ECO:0007669"/>
    <property type="project" value="UniProtKB-UniRule"/>
</dbReference>
<keyword evidence="2 15" id="KW-0963">Cytoplasm</keyword>
<dbReference type="SUPFAM" id="SSF55729">
    <property type="entry name" value="Acyl-CoA N-acyltransferases (Nat)"/>
    <property type="match status" value="1"/>
</dbReference>
<comment type="catalytic activity">
    <reaction evidence="6 15">
        <text>N-terminal L-arginyl-[protein] + L-leucyl-tRNA(Leu) = N-terminal L-leucyl-L-arginyl-[protein] + tRNA(Leu) + H(+)</text>
        <dbReference type="Rhea" id="RHEA:50416"/>
        <dbReference type="Rhea" id="RHEA-COMP:9613"/>
        <dbReference type="Rhea" id="RHEA-COMP:9622"/>
        <dbReference type="Rhea" id="RHEA-COMP:12672"/>
        <dbReference type="Rhea" id="RHEA-COMP:12673"/>
        <dbReference type="ChEBI" id="CHEBI:15378"/>
        <dbReference type="ChEBI" id="CHEBI:64719"/>
        <dbReference type="ChEBI" id="CHEBI:78442"/>
        <dbReference type="ChEBI" id="CHEBI:78494"/>
        <dbReference type="ChEBI" id="CHEBI:133044"/>
        <dbReference type="EC" id="2.3.2.6"/>
    </reaction>
</comment>
<dbReference type="FunFam" id="3.40.630.70:FF:000001">
    <property type="entry name" value="Leucyl/phenylalanyl-tRNA--protein transferase"/>
    <property type="match status" value="1"/>
</dbReference>
<evidence type="ECO:0000256" key="3">
    <source>
        <dbReference type="ARBA" id="ARBA00022679"/>
    </source>
</evidence>
<dbReference type="PANTHER" id="PTHR30098">
    <property type="entry name" value="LEUCYL/PHENYLALANYL-TRNA--PROTEIN TRANSFERASE"/>
    <property type="match status" value="1"/>
</dbReference>
<accession>A0A846MMR5</accession>
<dbReference type="AlphaFoldDB" id="A0A846MMR5"/>
<evidence type="ECO:0000256" key="6">
    <source>
        <dbReference type="ARBA" id="ARBA00050652"/>
    </source>
</evidence>
<evidence type="ECO:0000256" key="10">
    <source>
        <dbReference type="ARBA" id="ARBA00066767"/>
    </source>
</evidence>
<evidence type="ECO:0000256" key="14">
    <source>
        <dbReference type="ARBA" id="ARBA00083640"/>
    </source>
</evidence>
<dbReference type="Gene3D" id="3.30.70.3550">
    <property type="entry name" value="Leucyl/phenylalanyl-tRNA-protein transferase, N-terminal domain"/>
    <property type="match status" value="1"/>
</dbReference>
<evidence type="ECO:0000256" key="12">
    <source>
        <dbReference type="ARBA" id="ARBA00077136"/>
    </source>
</evidence>
<proteinExistence type="inferred from homology"/>
<name>A0A846MMR5_9BACT</name>
<reference evidence="16 17" key="1">
    <citation type="submission" date="2020-03" db="EMBL/GenBank/DDBJ databases">
        <title>Genomic Encyclopedia of Type Strains, Phase IV (KMG-IV): sequencing the most valuable type-strain genomes for metagenomic binning, comparative biology and taxonomic classification.</title>
        <authorList>
            <person name="Goeker M."/>
        </authorList>
    </citation>
    <scope>NUCLEOTIDE SEQUENCE [LARGE SCALE GENOMIC DNA]</scope>
    <source>
        <strain evidence="16 17">DSM 5718</strain>
    </source>
</reference>
<dbReference type="Proteomes" id="UP000537126">
    <property type="component" value="Unassembled WGS sequence"/>
</dbReference>
<evidence type="ECO:0000256" key="4">
    <source>
        <dbReference type="ARBA" id="ARBA00023315"/>
    </source>
</evidence>
<keyword evidence="17" id="KW-1185">Reference proteome</keyword>
<comment type="caution">
    <text evidence="16">The sequence shown here is derived from an EMBL/GenBank/DDBJ whole genome shotgun (WGS) entry which is preliminary data.</text>
</comment>